<organism evidence="2 3">
    <name type="scientific">Cochliobolus heterostrophus (strain C5 / ATCC 48332 / race O)</name>
    <name type="common">Southern corn leaf blight fungus</name>
    <name type="synonym">Bipolaris maydis</name>
    <dbReference type="NCBI Taxonomy" id="701091"/>
    <lineage>
        <taxon>Eukaryota</taxon>
        <taxon>Fungi</taxon>
        <taxon>Dikarya</taxon>
        <taxon>Ascomycota</taxon>
        <taxon>Pezizomycotina</taxon>
        <taxon>Dothideomycetes</taxon>
        <taxon>Pleosporomycetidae</taxon>
        <taxon>Pleosporales</taxon>
        <taxon>Pleosporineae</taxon>
        <taxon>Pleosporaceae</taxon>
        <taxon>Bipolaris</taxon>
    </lineage>
</organism>
<proteinExistence type="predicted"/>
<evidence type="ECO:0000313" key="3">
    <source>
        <dbReference type="Proteomes" id="UP000016936"/>
    </source>
</evidence>
<feature type="transmembrane region" description="Helical" evidence="1">
    <location>
        <begin position="95"/>
        <end position="113"/>
    </location>
</feature>
<dbReference type="EMBL" id="KB445578">
    <property type="protein sequence ID" value="EMD90752.1"/>
    <property type="molecule type" value="Genomic_DNA"/>
</dbReference>
<dbReference type="Proteomes" id="UP000016936">
    <property type="component" value="Unassembled WGS sequence"/>
</dbReference>
<keyword evidence="1" id="KW-1133">Transmembrane helix</keyword>
<dbReference type="AlphaFoldDB" id="M2US97"/>
<dbReference type="OrthoDB" id="10334390at2759"/>
<feature type="transmembrane region" description="Helical" evidence="1">
    <location>
        <begin position="21"/>
        <end position="43"/>
    </location>
</feature>
<protein>
    <submittedName>
        <fullName evidence="2">Uncharacterized protein</fullName>
    </submittedName>
</protein>
<sequence>MESCKKPNETEMRTPVPENGNQVLTFSTLFIVLATAMVPAMIGFAKAVQDGETGFTSDADFSIVIRDTIMTVLAAALSAVQLFRSPRKDSAYKMAWVFSGLAISLGVTAIILYSLVNKAYSSLCGFFAVLFCCVIGDFGFGWREGSAS</sequence>
<accession>M2US97</accession>
<reference evidence="3" key="2">
    <citation type="journal article" date="2013" name="PLoS Genet.">
        <title>Comparative genome structure, secondary metabolite, and effector coding capacity across Cochliobolus pathogens.</title>
        <authorList>
            <person name="Condon B.J."/>
            <person name="Leng Y."/>
            <person name="Wu D."/>
            <person name="Bushley K.E."/>
            <person name="Ohm R.A."/>
            <person name="Otillar R."/>
            <person name="Martin J."/>
            <person name="Schackwitz W."/>
            <person name="Grimwood J."/>
            <person name="MohdZainudin N."/>
            <person name="Xue C."/>
            <person name="Wang R."/>
            <person name="Manning V.A."/>
            <person name="Dhillon B."/>
            <person name="Tu Z.J."/>
            <person name="Steffenson B.J."/>
            <person name="Salamov A."/>
            <person name="Sun H."/>
            <person name="Lowry S."/>
            <person name="LaButti K."/>
            <person name="Han J."/>
            <person name="Copeland A."/>
            <person name="Lindquist E."/>
            <person name="Barry K."/>
            <person name="Schmutz J."/>
            <person name="Baker S.E."/>
            <person name="Ciuffetti L.M."/>
            <person name="Grigoriev I.V."/>
            <person name="Zhong S."/>
            <person name="Turgeon B.G."/>
        </authorList>
    </citation>
    <scope>NUCLEOTIDE SEQUENCE [LARGE SCALE GENOMIC DNA]</scope>
    <source>
        <strain evidence="3">C5 / ATCC 48332 / race O</strain>
    </source>
</reference>
<reference evidence="2 3" key="1">
    <citation type="journal article" date="2012" name="PLoS Pathog.">
        <title>Diverse lifestyles and strategies of plant pathogenesis encoded in the genomes of eighteen Dothideomycetes fungi.</title>
        <authorList>
            <person name="Ohm R.A."/>
            <person name="Feau N."/>
            <person name="Henrissat B."/>
            <person name="Schoch C.L."/>
            <person name="Horwitz B.A."/>
            <person name="Barry K.W."/>
            <person name="Condon B.J."/>
            <person name="Copeland A.C."/>
            <person name="Dhillon B."/>
            <person name="Glaser F."/>
            <person name="Hesse C.N."/>
            <person name="Kosti I."/>
            <person name="LaButti K."/>
            <person name="Lindquist E.A."/>
            <person name="Lucas S."/>
            <person name="Salamov A.A."/>
            <person name="Bradshaw R.E."/>
            <person name="Ciuffetti L."/>
            <person name="Hamelin R.C."/>
            <person name="Kema G.H.J."/>
            <person name="Lawrence C."/>
            <person name="Scott J.A."/>
            <person name="Spatafora J.W."/>
            <person name="Turgeon B.G."/>
            <person name="de Wit P.J.G.M."/>
            <person name="Zhong S."/>
            <person name="Goodwin S.B."/>
            <person name="Grigoriev I.V."/>
        </authorList>
    </citation>
    <scope>NUCLEOTIDE SEQUENCE [LARGE SCALE GENOMIC DNA]</scope>
    <source>
        <strain evidence="3">C5 / ATCC 48332 / race O</strain>
    </source>
</reference>
<name>M2US97_COCH5</name>
<gene>
    <name evidence="2" type="ORF">COCHEDRAFT_1215696</name>
</gene>
<dbReference type="HOGENOM" id="CLU_133351_0_0_1"/>
<keyword evidence="3" id="KW-1185">Reference proteome</keyword>
<keyword evidence="1" id="KW-0812">Transmembrane</keyword>
<dbReference type="OMA" id="WFAPAYL"/>
<evidence type="ECO:0000313" key="2">
    <source>
        <dbReference type="EMBL" id="EMD90752.1"/>
    </source>
</evidence>
<evidence type="ECO:0000256" key="1">
    <source>
        <dbReference type="SAM" id="Phobius"/>
    </source>
</evidence>
<keyword evidence="1" id="KW-0472">Membrane</keyword>
<feature type="transmembrane region" description="Helical" evidence="1">
    <location>
        <begin position="119"/>
        <end position="142"/>
    </location>
</feature>